<evidence type="ECO:0000256" key="2">
    <source>
        <dbReference type="ARBA" id="ARBA00008138"/>
    </source>
</evidence>
<dbReference type="InterPro" id="IPR029063">
    <property type="entry name" value="SAM-dependent_MTases_sf"/>
</dbReference>
<dbReference type="RefSeq" id="WP_230981217.1">
    <property type="nucleotide sequence ID" value="NZ_CP060015.1"/>
</dbReference>
<comment type="similarity">
    <text evidence="2 6">Belongs to the UPF0677 family.</text>
</comment>
<sequence length="304" mass="34221">MARDVDGQRFGARRHTRSAIAARTALGVLQLTAIEQHESSHRRLLSDDLAAPLLPTVLRLSIALTAFTPLRRLLNRSAERRGPGWAMILCRKRYIDDQLAAVADQYAQIVNLGAGMDTRGLRWASPKRSVFEVDQPVNVEAKQRAIENAFGTVPPQLHLIPTDFERDALHTGLIRHGYNPAHKTFFIWEGVTQYLTETGFHSTLAFLEDAATGSRIVLTYVHRDFIDGINTFGARQLYEQYRVRQQVWLLGLCPDEIEAILADQGWRVIEHVGANEYQHRYVDPTGRMLVASGIERAVCAEKTA</sequence>
<evidence type="ECO:0000256" key="5">
    <source>
        <dbReference type="ARBA" id="ARBA00022691"/>
    </source>
</evidence>
<organism evidence="7 8">
    <name type="scientific">Mycobacterium malmoense</name>
    <dbReference type="NCBI Taxonomy" id="1780"/>
    <lineage>
        <taxon>Bacteria</taxon>
        <taxon>Bacillati</taxon>
        <taxon>Actinomycetota</taxon>
        <taxon>Actinomycetes</taxon>
        <taxon>Mycobacteriales</taxon>
        <taxon>Mycobacteriaceae</taxon>
        <taxon>Mycobacterium</taxon>
    </lineage>
</organism>
<evidence type="ECO:0000256" key="4">
    <source>
        <dbReference type="ARBA" id="ARBA00022679"/>
    </source>
</evidence>
<dbReference type="Proteomes" id="UP000243140">
    <property type="component" value="Unassembled WGS sequence"/>
</dbReference>
<evidence type="ECO:0000256" key="6">
    <source>
        <dbReference type="RuleBase" id="RU362030"/>
    </source>
</evidence>
<evidence type="ECO:0000313" key="8">
    <source>
        <dbReference type="Proteomes" id="UP000243140"/>
    </source>
</evidence>
<comment type="caution">
    <text evidence="7">The sequence shown here is derived from an EMBL/GenBank/DDBJ whole genome shotgun (WGS) entry which is preliminary data.</text>
</comment>
<dbReference type="InterPro" id="IPR011610">
    <property type="entry name" value="SAM_mthyl_Trfase_ML2640-like"/>
</dbReference>
<gene>
    <name evidence="7" type="ORF">BST29_15325</name>
</gene>
<protein>
    <recommendedName>
        <fullName evidence="6">S-adenosyl-L-methionine-dependent methyltransferase</fullName>
        <ecNumber evidence="6">2.1.1.-</ecNumber>
    </recommendedName>
</protein>
<dbReference type="PANTHER" id="PTHR43619:SF2">
    <property type="entry name" value="S-ADENOSYL-L-METHIONINE-DEPENDENT METHYLTRANSFERASES SUPERFAMILY PROTEIN"/>
    <property type="match status" value="1"/>
</dbReference>
<dbReference type="EC" id="2.1.1.-" evidence="6"/>
<keyword evidence="5 6" id="KW-0949">S-adenosyl-L-methionine</keyword>
<dbReference type="EMBL" id="MVHV01000015">
    <property type="protein sequence ID" value="ORA80867.1"/>
    <property type="molecule type" value="Genomic_DNA"/>
</dbReference>
<proteinExistence type="inferred from homology"/>
<evidence type="ECO:0000256" key="1">
    <source>
        <dbReference type="ARBA" id="ARBA00003907"/>
    </source>
</evidence>
<evidence type="ECO:0000313" key="7">
    <source>
        <dbReference type="EMBL" id="ORA80867.1"/>
    </source>
</evidence>
<dbReference type="NCBIfam" id="TIGR00027">
    <property type="entry name" value="mthyl_TIGR00027"/>
    <property type="match status" value="1"/>
</dbReference>
<name>A0ABX3SRL4_MYCMA</name>
<keyword evidence="8" id="KW-1185">Reference proteome</keyword>
<keyword evidence="4" id="KW-0808">Transferase</keyword>
<reference evidence="7 8" key="1">
    <citation type="submission" date="2017-02" db="EMBL/GenBank/DDBJ databases">
        <title>The new phylogeny of genus Mycobacterium.</title>
        <authorList>
            <person name="Tortoli E."/>
            <person name="Trovato A."/>
            <person name="Cirillo D.M."/>
        </authorList>
    </citation>
    <scope>NUCLEOTIDE SEQUENCE [LARGE SCALE GENOMIC DNA]</scope>
    <source>
        <strain evidence="7 8">IP1130001</strain>
    </source>
</reference>
<keyword evidence="3 6" id="KW-0489">Methyltransferase</keyword>
<accession>A0ABX3SRL4</accession>
<dbReference type="Gene3D" id="3.40.50.150">
    <property type="entry name" value="Vaccinia Virus protein VP39"/>
    <property type="match status" value="1"/>
</dbReference>
<dbReference type="PANTHER" id="PTHR43619">
    <property type="entry name" value="S-ADENOSYL-L-METHIONINE-DEPENDENT METHYLTRANSFERASE YKTD-RELATED"/>
    <property type="match status" value="1"/>
</dbReference>
<dbReference type="SUPFAM" id="SSF53335">
    <property type="entry name" value="S-adenosyl-L-methionine-dependent methyltransferases"/>
    <property type="match status" value="1"/>
</dbReference>
<comment type="function">
    <text evidence="1 6">Exhibits S-adenosyl-L-methionine-dependent methyltransferase activity.</text>
</comment>
<evidence type="ECO:0000256" key="3">
    <source>
        <dbReference type="ARBA" id="ARBA00022603"/>
    </source>
</evidence>
<dbReference type="InterPro" id="IPR007213">
    <property type="entry name" value="Ppm1/Ppm2/Tcmp"/>
</dbReference>
<dbReference type="Pfam" id="PF04072">
    <property type="entry name" value="LCM"/>
    <property type="match status" value="1"/>
</dbReference>